<reference evidence="1" key="1">
    <citation type="submission" date="2021-03" db="EMBL/GenBank/DDBJ databases">
        <title>Evolutionary priming and transition to the ectomycorrhizal habit in an iconic lineage of mushroom-forming fungi: is preadaptation a requirement?</title>
        <authorList>
            <consortium name="DOE Joint Genome Institute"/>
            <person name="Looney B.P."/>
            <person name="Miyauchi S."/>
            <person name="Morin E."/>
            <person name="Drula E."/>
            <person name="Courty P.E."/>
            <person name="Chicoki N."/>
            <person name="Fauchery L."/>
            <person name="Kohler A."/>
            <person name="Kuo A."/>
            <person name="LaButti K."/>
            <person name="Pangilinan J."/>
            <person name="Lipzen A."/>
            <person name="Riley R."/>
            <person name="Andreopoulos W."/>
            <person name="He G."/>
            <person name="Johnson J."/>
            <person name="Barry K.W."/>
            <person name="Grigoriev I.V."/>
            <person name="Nagy L."/>
            <person name="Hibbett D."/>
            <person name="Henrissat B."/>
            <person name="Matheny P.B."/>
            <person name="Labbe J."/>
            <person name="Martin A.F."/>
        </authorList>
    </citation>
    <scope>NUCLEOTIDE SEQUENCE</scope>
    <source>
        <strain evidence="1">BPL698</strain>
    </source>
</reference>
<gene>
    <name evidence="1" type="ORF">F5148DRAFT_1183915</name>
</gene>
<organism evidence="1 2">
    <name type="scientific">Russula earlei</name>
    <dbReference type="NCBI Taxonomy" id="71964"/>
    <lineage>
        <taxon>Eukaryota</taxon>
        <taxon>Fungi</taxon>
        <taxon>Dikarya</taxon>
        <taxon>Basidiomycota</taxon>
        <taxon>Agaricomycotina</taxon>
        <taxon>Agaricomycetes</taxon>
        <taxon>Russulales</taxon>
        <taxon>Russulaceae</taxon>
        <taxon>Russula</taxon>
    </lineage>
</organism>
<proteinExistence type="predicted"/>
<protein>
    <submittedName>
        <fullName evidence="1">Uncharacterized protein</fullName>
    </submittedName>
</protein>
<comment type="caution">
    <text evidence="1">The sequence shown here is derived from an EMBL/GenBank/DDBJ whole genome shotgun (WGS) entry which is preliminary data.</text>
</comment>
<sequence>MSHIRAHDSQPSPSSTPRSRGRHYRHSRGGHGKYLRARGIVHRGGRPAVFQERLLLESEQPEQLDEEEAAECEARYEQRTLSSNADRYEEPDSMIGPDGQLIEEPEVDLSAFRARQLLEDPPESPLAYANVDDDDVDHSLAHITSNPLAERQPRKGRIQQIEWDDSLEEMLHDKDAAQAQSDLKERLRTNAARQMGKTATREHARRQAKPMKEAPPLPKDPHLPTKSPKAEMEDFLNDLLD</sequence>
<dbReference type="EMBL" id="JAGFNK010000053">
    <property type="protein sequence ID" value="KAI9509920.1"/>
    <property type="molecule type" value="Genomic_DNA"/>
</dbReference>
<dbReference type="Proteomes" id="UP001207468">
    <property type="component" value="Unassembled WGS sequence"/>
</dbReference>
<accession>A0ACC0UEC4</accession>
<evidence type="ECO:0000313" key="2">
    <source>
        <dbReference type="Proteomes" id="UP001207468"/>
    </source>
</evidence>
<keyword evidence="2" id="KW-1185">Reference proteome</keyword>
<name>A0ACC0UEC4_9AGAM</name>
<evidence type="ECO:0000313" key="1">
    <source>
        <dbReference type="EMBL" id="KAI9509920.1"/>
    </source>
</evidence>